<dbReference type="GO" id="GO:0000978">
    <property type="term" value="F:RNA polymerase II cis-regulatory region sequence-specific DNA binding"/>
    <property type="evidence" value="ECO:0007669"/>
    <property type="project" value="TreeGrafter"/>
</dbReference>
<keyword evidence="4" id="KW-0804">Transcription</keyword>
<dbReference type="PROSITE" id="PS50888">
    <property type="entry name" value="BHLH"/>
    <property type="match status" value="1"/>
</dbReference>
<evidence type="ECO:0000256" key="1">
    <source>
        <dbReference type="ARBA" id="ARBA00004123"/>
    </source>
</evidence>
<accession>A0A9N9H5F3</accession>
<evidence type="ECO:0000256" key="2">
    <source>
        <dbReference type="ARBA" id="ARBA00023015"/>
    </source>
</evidence>
<dbReference type="SUPFAM" id="SSF47459">
    <property type="entry name" value="HLH, helix-loop-helix DNA-binding domain"/>
    <property type="match status" value="1"/>
</dbReference>
<dbReference type="GO" id="GO:0046983">
    <property type="term" value="F:protein dimerization activity"/>
    <property type="evidence" value="ECO:0007669"/>
    <property type="project" value="InterPro"/>
</dbReference>
<feature type="non-terminal residue" evidence="8">
    <location>
        <position position="258"/>
    </location>
</feature>
<dbReference type="GO" id="GO:0005634">
    <property type="term" value="C:nucleus"/>
    <property type="evidence" value="ECO:0007669"/>
    <property type="project" value="UniProtKB-SubCell"/>
</dbReference>
<dbReference type="CDD" id="cd11404">
    <property type="entry name" value="bHLHzip_Mlx_like"/>
    <property type="match status" value="1"/>
</dbReference>
<feature type="region of interest" description="Disordered" evidence="6">
    <location>
        <begin position="120"/>
        <end position="139"/>
    </location>
</feature>
<comment type="subcellular location">
    <subcellularLocation>
        <location evidence="1">Nucleus</location>
    </subcellularLocation>
</comment>
<evidence type="ECO:0000313" key="9">
    <source>
        <dbReference type="Proteomes" id="UP000789572"/>
    </source>
</evidence>
<dbReference type="PANTHER" id="PTHR15741:SF27">
    <property type="entry name" value="TRANSCRIPTION FACTOR AP-4"/>
    <property type="match status" value="1"/>
</dbReference>
<dbReference type="PANTHER" id="PTHR15741">
    <property type="entry name" value="BASIC HELIX-LOOP-HELIX ZIP TRANSCRIPTION FACTOR"/>
    <property type="match status" value="1"/>
</dbReference>
<feature type="region of interest" description="Disordered" evidence="6">
    <location>
        <begin position="62"/>
        <end position="110"/>
    </location>
</feature>
<name>A0A9N9H5F3_9GLOM</name>
<dbReference type="InterPro" id="IPR036638">
    <property type="entry name" value="HLH_DNA-bd_sf"/>
</dbReference>
<dbReference type="Pfam" id="PF00010">
    <property type="entry name" value="HLH"/>
    <property type="match status" value="1"/>
</dbReference>
<feature type="compositionally biased region" description="Low complexity" evidence="6">
    <location>
        <begin position="73"/>
        <end position="83"/>
    </location>
</feature>
<feature type="domain" description="BHLH" evidence="7">
    <location>
        <begin position="3"/>
        <end position="54"/>
    </location>
</feature>
<dbReference type="EMBL" id="CAJVPJ010004252">
    <property type="protein sequence ID" value="CAG8650119.1"/>
    <property type="molecule type" value="Genomic_DNA"/>
</dbReference>
<gene>
    <name evidence="8" type="ORF">POCULU_LOCUS9905</name>
</gene>
<dbReference type="InterPro" id="IPR011598">
    <property type="entry name" value="bHLH_dom"/>
</dbReference>
<evidence type="ECO:0000256" key="4">
    <source>
        <dbReference type="ARBA" id="ARBA00023163"/>
    </source>
</evidence>
<evidence type="ECO:0000259" key="7">
    <source>
        <dbReference type="PROSITE" id="PS50888"/>
    </source>
</evidence>
<sequence length="258" mass="28964">APSRRLAHIRSEQKRRENINSGFEELKNIVPTCRGCADSKAIILKKAVHYIQALESEVRKLKSPSIHADHSSSSHPPVPIASAGNLHEPQSSHAPPISRGDPSHSTYGVNDMGARTEVRKHDDAHSNYMYDEGGPNNLDKYPRVRSPLLGVRQSLPPVRSFSQPSINAFNIEQEGNYNYRCEHLKRTSTEWKNDWDGYQSYGNGYATSGYMSTALVGPSRNDYGLNVIDNARRDRDYEERSERDDRVGIGVGRDIKFG</sequence>
<feature type="non-terminal residue" evidence="8">
    <location>
        <position position="1"/>
    </location>
</feature>
<keyword evidence="3" id="KW-0238">DNA-binding</keyword>
<protein>
    <submittedName>
        <fullName evidence="8">6893_t:CDS:1</fullName>
    </submittedName>
</protein>
<evidence type="ECO:0000256" key="6">
    <source>
        <dbReference type="SAM" id="MobiDB-lite"/>
    </source>
</evidence>
<evidence type="ECO:0000313" key="8">
    <source>
        <dbReference type="EMBL" id="CAG8650119.1"/>
    </source>
</evidence>
<keyword evidence="2" id="KW-0805">Transcription regulation</keyword>
<comment type="caution">
    <text evidence="8">The sequence shown here is derived from an EMBL/GenBank/DDBJ whole genome shotgun (WGS) entry which is preliminary data.</text>
</comment>
<evidence type="ECO:0000256" key="3">
    <source>
        <dbReference type="ARBA" id="ARBA00023125"/>
    </source>
</evidence>
<evidence type="ECO:0000256" key="5">
    <source>
        <dbReference type="ARBA" id="ARBA00023242"/>
    </source>
</evidence>
<dbReference type="OrthoDB" id="5778525at2759"/>
<dbReference type="Proteomes" id="UP000789572">
    <property type="component" value="Unassembled WGS sequence"/>
</dbReference>
<reference evidence="8" key="1">
    <citation type="submission" date="2021-06" db="EMBL/GenBank/DDBJ databases">
        <authorList>
            <person name="Kallberg Y."/>
            <person name="Tangrot J."/>
            <person name="Rosling A."/>
        </authorList>
    </citation>
    <scope>NUCLEOTIDE SEQUENCE</scope>
    <source>
        <strain evidence="8">IA702</strain>
    </source>
</reference>
<organism evidence="8 9">
    <name type="scientific">Paraglomus occultum</name>
    <dbReference type="NCBI Taxonomy" id="144539"/>
    <lineage>
        <taxon>Eukaryota</taxon>
        <taxon>Fungi</taxon>
        <taxon>Fungi incertae sedis</taxon>
        <taxon>Mucoromycota</taxon>
        <taxon>Glomeromycotina</taxon>
        <taxon>Glomeromycetes</taxon>
        <taxon>Paraglomerales</taxon>
        <taxon>Paraglomeraceae</taxon>
        <taxon>Paraglomus</taxon>
    </lineage>
</organism>
<dbReference type="Gene3D" id="4.10.280.10">
    <property type="entry name" value="Helix-loop-helix DNA-binding domain"/>
    <property type="match status" value="1"/>
</dbReference>
<dbReference type="AlphaFoldDB" id="A0A9N9H5F3"/>
<dbReference type="InterPro" id="IPR052207">
    <property type="entry name" value="Max-like/E-box_TFs"/>
</dbReference>
<dbReference type="SMART" id="SM00353">
    <property type="entry name" value="HLH"/>
    <property type="match status" value="1"/>
</dbReference>
<dbReference type="GO" id="GO:0000981">
    <property type="term" value="F:DNA-binding transcription factor activity, RNA polymerase II-specific"/>
    <property type="evidence" value="ECO:0007669"/>
    <property type="project" value="TreeGrafter"/>
</dbReference>
<keyword evidence="9" id="KW-1185">Reference proteome</keyword>
<proteinExistence type="predicted"/>
<keyword evidence="5" id="KW-0539">Nucleus</keyword>